<evidence type="ECO:0000313" key="2">
    <source>
        <dbReference type="EMBL" id="CBY10637.1"/>
    </source>
</evidence>
<evidence type="ECO:0000256" key="1">
    <source>
        <dbReference type="SAM" id="SignalP"/>
    </source>
</evidence>
<proteinExistence type="predicted"/>
<name>E4XJJ4_OIKDI</name>
<dbReference type="Proteomes" id="UP000001307">
    <property type="component" value="Unassembled WGS sequence"/>
</dbReference>
<sequence length="261" mass="30731">MALLSGLFSILFFLILIFRQEITEFFVENDQTVVRIGKRKFQVEKYEHIITASFNLGCYFFVDKNGSAKRFEKESFKSDENITQGMLLKTWIMLLCSILVIQMKTPHFINVNQSFFNQAIRTILMSDSPSTVFEFKYKTFKVNSIPENYNERFYCCLDPAKILINSSVANHKEEGCIGDQLVVYMSVKTTPLIWKMLDDEAVYYQEFNHVMNIFENIHNFNIERQDYDVYPENCPNSFLLCDTKFMNSLFARSDDLVFLEF</sequence>
<reference evidence="2" key="1">
    <citation type="journal article" date="2010" name="Science">
        <title>Plasticity of animal genome architecture unmasked by rapid evolution of a pelagic tunicate.</title>
        <authorList>
            <person name="Denoeud F."/>
            <person name="Henriet S."/>
            <person name="Mungpakdee S."/>
            <person name="Aury J.M."/>
            <person name="Da Silva C."/>
            <person name="Brinkmann H."/>
            <person name="Mikhaleva J."/>
            <person name="Olsen L.C."/>
            <person name="Jubin C."/>
            <person name="Canestro C."/>
            <person name="Bouquet J.M."/>
            <person name="Danks G."/>
            <person name="Poulain J."/>
            <person name="Campsteijn C."/>
            <person name="Adamski M."/>
            <person name="Cross I."/>
            <person name="Yadetie F."/>
            <person name="Muffato M."/>
            <person name="Louis A."/>
            <person name="Butcher S."/>
            <person name="Tsagkogeorga G."/>
            <person name="Konrad A."/>
            <person name="Singh S."/>
            <person name="Jensen M.F."/>
            <person name="Cong E.H."/>
            <person name="Eikeseth-Otteraa H."/>
            <person name="Noel B."/>
            <person name="Anthouard V."/>
            <person name="Porcel B.M."/>
            <person name="Kachouri-Lafond R."/>
            <person name="Nishino A."/>
            <person name="Ugolini M."/>
            <person name="Chourrout P."/>
            <person name="Nishida H."/>
            <person name="Aasland R."/>
            <person name="Huzurbazar S."/>
            <person name="Westhof E."/>
            <person name="Delsuc F."/>
            <person name="Lehrach H."/>
            <person name="Reinhardt R."/>
            <person name="Weissenbach J."/>
            <person name="Roy S.W."/>
            <person name="Artiguenave F."/>
            <person name="Postlethwait J.H."/>
            <person name="Manak J.R."/>
            <person name="Thompson E.M."/>
            <person name="Jaillon O."/>
            <person name="Du Pasquier L."/>
            <person name="Boudinot P."/>
            <person name="Liberles D.A."/>
            <person name="Volff J.N."/>
            <person name="Philippe H."/>
            <person name="Lenhard B."/>
            <person name="Roest Crollius H."/>
            <person name="Wincker P."/>
            <person name="Chourrout D."/>
        </authorList>
    </citation>
    <scope>NUCLEOTIDE SEQUENCE [LARGE SCALE GENOMIC DNA]</scope>
</reference>
<dbReference type="InParanoid" id="E4XJJ4"/>
<evidence type="ECO:0000313" key="3">
    <source>
        <dbReference type="Proteomes" id="UP000001307"/>
    </source>
</evidence>
<accession>E4XJJ4</accession>
<keyword evidence="1" id="KW-0732">Signal</keyword>
<feature type="chain" id="PRO_5003190365" evidence="1">
    <location>
        <begin position="20"/>
        <end position="261"/>
    </location>
</feature>
<gene>
    <name evidence="2" type="ORF">GSOID_T00012793001</name>
</gene>
<dbReference type="AlphaFoldDB" id="E4XJJ4"/>
<keyword evidence="3" id="KW-1185">Reference proteome</keyword>
<organism evidence="2">
    <name type="scientific">Oikopleura dioica</name>
    <name type="common">Tunicate</name>
    <dbReference type="NCBI Taxonomy" id="34765"/>
    <lineage>
        <taxon>Eukaryota</taxon>
        <taxon>Metazoa</taxon>
        <taxon>Chordata</taxon>
        <taxon>Tunicata</taxon>
        <taxon>Appendicularia</taxon>
        <taxon>Copelata</taxon>
        <taxon>Oikopleuridae</taxon>
        <taxon>Oikopleura</taxon>
    </lineage>
</organism>
<feature type="signal peptide" evidence="1">
    <location>
        <begin position="1"/>
        <end position="19"/>
    </location>
</feature>
<protein>
    <submittedName>
        <fullName evidence="2">Uncharacterized protein</fullName>
    </submittedName>
</protein>
<dbReference type="EMBL" id="FN653061">
    <property type="protein sequence ID" value="CBY10637.1"/>
    <property type="molecule type" value="Genomic_DNA"/>
</dbReference>